<accession>E2N6Y1</accession>
<dbReference type="Proteomes" id="UP000003711">
    <property type="component" value="Unassembled WGS sequence"/>
</dbReference>
<protein>
    <submittedName>
        <fullName evidence="1">Uncharacterized protein</fullName>
    </submittedName>
</protein>
<evidence type="ECO:0000313" key="1">
    <source>
        <dbReference type="EMBL" id="EEF92317.1"/>
    </source>
</evidence>
<organism evidence="1 2">
    <name type="scientific">Bacteroides cellulosilyticus DSM 14838</name>
    <dbReference type="NCBI Taxonomy" id="537012"/>
    <lineage>
        <taxon>Bacteria</taxon>
        <taxon>Pseudomonadati</taxon>
        <taxon>Bacteroidota</taxon>
        <taxon>Bacteroidia</taxon>
        <taxon>Bacteroidales</taxon>
        <taxon>Bacteroidaceae</taxon>
        <taxon>Bacteroides</taxon>
    </lineage>
</organism>
<reference evidence="1 2" key="2">
    <citation type="submission" date="2009-01" db="EMBL/GenBank/DDBJ databases">
        <title>Draft genome sequence of Bacteroides cellulosilyticus (DSM 14838).</title>
        <authorList>
            <person name="Sudarsanam P."/>
            <person name="Ley R."/>
            <person name="Guruge J."/>
            <person name="Turnbaugh P.J."/>
            <person name="Mahowald M."/>
            <person name="Liep D."/>
            <person name="Gordon J."/>
        </authorList>
    </citation>
    <scope>NUCLEOTIDE SEQUENCE [LARGE SCALE GENOMIC DNA]</scope>
    <source>
        <strain evidence="1 2">DSM 14838</strain>
    </source>
</reference>
<dbReference type="EMBL" id="ACCH01000002">
    <property type="protein sequence ID" value="EEF92317.1"/>
    <property type="molecule type" value="Genomic_DNA"/>
</dbReference>
<evidence type="ECO:0000313" key="2">
    <source>
        <dbReference type="Proteomes" id="UP000003711"/>
    </source>
</evidence>
<gene>
    <name evidence="1" type="ORF">BACCELL_00023</name>
</gene>
<sequence length="99" mass="11098">MGKNYQNYLNVNSEIMETKKCTACGSVLPISEFSHHPKTADGLCNVCMSCRSAKISKGKKKQQPGSNPQLAQFKPRELMDELRARGYKGTLTYVQEIKL</sequence>
<dbReference type="HOGENOM" id="CLU_2314443_0_0_10"/>
<comment type="caution">
    <text evidence="1">The sequence shown here is derived from an EMBL/GenBank/DDBJ whole genome shotgun (WGS) entry which is preliminary data.</text>
</comment>
<reference evidence="1 2" key="1">
    <citation type="submission" date="2008-12" db="EMBL/GenBank/DDBJ databases">
        <authorList>
            <person name="Fulton L."/>
            <person name="Clifton S."/>
            <person name="Fulton B."/>
            <person name="Xu J."/>
            <person name="Minx P."/>
            <person name="Pepin K.H."/>
            <person name="Johnson M."/>
            <person name="Bhonagiri V."/>
            <person name="Nash W.E."/>
            <person name="Mardis E.R."/>
            <person name="Wilson R.K."/>
        </authorList>
    </citation>
    <scope>NUCLEOTIDE SEQUENCE [LARGE SCALE GENOMIC DNA]</scope>
    <source>
        <strain evidence="1 2">DSM 14838</strain>
    </source>
</reference>
<name>E2N6Y1_9BACE</name>
<proteinExistence type="predicted"/>
<dbReference type="AlphaFoldDB" id="E2N6Y1"/>